<dbReference type="EMBL" id="DSRP01000782">
    <property type="protein sequence ID" value="HGG93517.1"/>
    <property type="molecule type" value="Genomic_DNA"/>
</dbReference>
<proteinExistence type="inferred from homology"/>
<name>A0A7C4AIE3_9BACT</name>
<feature type="domain" description="PBP" evidence="5">
    <location>
        <begin position="21"/>
        <end position="252"/>
    </location>
</feature>
<sequence>MKKIAGFFLALMLSATLAMAETNIRVDGSTTVLPAMQKIVEAYMKANPGVNITVSGGGSGNGIKAIIDGTTNVAMSSREMKDKELQAAKEKGRAVKPMVIAMDALAPIVNPGNPVAGLTSEQLQGIYSGKIKNWKDVGGEDKEIVVISRDTSSGTYEAWQELIMKDQKVTPAALLQASSGAVLQVVGKNKAAIAYDGYAYVNNTVKALKVNGIAGSEKTVADKTYPVSRPLFIIVPESATPEVKQFVDFIMDPAKGQKIIGEVGYFPVKK</sequence>
<keyword evidence="2 4" id="KW-0813">Transport</keyword>
<dbReference type="GO" id="GO:0042301">
    <property type="term" value="F:phosphate ion binding"/>
    <property type="evidence" value="ECO:0007669"/>
    <property type="project" value="UniProtKB-UniRule"/>
</dbReference>
<dbReference type="Pfam" id="PF12849">
    <property type="entry name" value="PBP_like_2"/>
    <property type="match status" value="1"/>
</dbReference>
<dbReference type="Gene3D" id="3.40.190.10">
    <property type="entry name" value="Periplasmic binding protein-like II"/>
    <property type="match status" value="2"/>
</dbReference>
<dbReference type="GO" id="GO:0006817">
    <property type="term" value="P:phosphate ion transport"/>
    <property type="evidence" value="ECO:0007669"/>
    <property type="project" value="UniProtKB-UniRule"/>
</dbReference>
<dbReference type="InterPro" id="IPR011862">
    <property type="entry name" value="Phos-bd"/>
</dbReference>
<reference evidence="6" key="1">
    <citation type="journal article" date="2020" name="mSystems">
        <title>Genome- and Community-Level Interaction Insights into Carbon Utilization and Element Cycling Functions of Hydrothermarchaeota in Hydrothermal Sediment.</title>
        <authorList>
            <person name="Zhou Z."/>
            <person name="Liu Y."/>
            <person name="Xu W."/>
            <person name="Pan J."/>
            <person name="Luo Z.H."/>
            <person name="Li M."/>
        </authorList>
    </citation>
    <scope>NUCLEOTIDE SEQUENCE [LARGE SCALE GENOMIC DNA]</scope>
    <source>
        <strain evidence="6">SpSt-413</strain>
    </source>
</reference>
<dbReference type="SUPFAM" id="SSF53850">
    <property type="entry name" value="Periplasmic binding protein-like II"/>
    <property type="match status" value="1"/>
</dbReference>
<comment type="caution">
    <text evidence="6">The sequence shown here is derived from an EMBL/GenBank/DDBJ whole genome shotgun (WGS) entry which is preliminary data.</text>
</comment>
<dbReference type="CDD" id="cd13566">
    <property type="entry name" value="PBP2_phosphate"/>
    <property type="match status" value="1"/>
</dbReference>
<evidence type="ECO:0000256" key="2">
    <source>
        <dbReference type="ARBA" id="ARBA00022448"/>
    </source>
</evidence>
<evidence type="ECO:0000256" key="1">
    <source>
        <dbReference type="ARBA" id="ARBA00008725"/>
    </source>
</evidence>
<dbReference type="NCBIfam" id="TIGR02136">
    <property type="entry name" value="ptsS_2"/>
    <property type="match status" value="1"/>
</dbReference>
<dbReference type="InterPro" id="IPR050811">
    <property type="entry name" value="Phosphate_ABC_transporter"/>
</dbReference>
<dbReference type="PANTHER" id="PTHR30570">
    <property type="entry name" value="PERIPLASMIC PHOSPHATE BINDING COMPONENT OF PHOSPHATE ABC TRANSPORTER"/>
    <property type="match status" value="1"/>
</dbReference>
<evidence type="ECO:0000256" key="4">
    <source>
        <dbReference type="RuleBase" id="RU367119"/>
    </source>
</evidence>
<dbReference type="PANTHER" id="PTHR30570:SF1">
    <property type="entry name" value="PHOSPHATE-BINDING PROTEIN PSTS"/>
    <property type="match status" value="1"/>
</dbReference>
<dbReference type="InterPro" id="IPR024370">
    <property type="entry name" value="PBP_domain"/>
</dbReference>
<evidence type="ECO:0000313" key="6">
    <source>
        <dbReference type="EMBL" id="HGG93517.1"/>
    </source>
</evidence>
<evidence type="ECO:0000256" key="3">
    <source>
        <dbReference type="ARBA" id="ARBA00022729"/>
    </source>
</evidence>
<feature type="signal peptide" evidence="4">
    <location>
        <begin position="1"/>
        <end position="20"/>
    </location>
</feature>
<protein>
    <recommendedName>
        <fullName evidence="4">Phosphate-binding protein</fullName>
    </recommendedName>
</protein>
<accession>A0A7C4AIE3</accession>
<organism evidence="6">
    <name type="scientific">Fundidesulfovibrio putealis</name>
    <dbReference type="NCBI Taxonomy" id="270496"/>
    <lineage>
        <taxon>Bacteria</taxon>
        <taxon>Pseudomonadati</taxon>
        <taxon>Thermodesulfobacteriota</taxon>
        <taxon>Desulfovibrionia</taxon>
        <taxon>Desulfovibrionales</taxon>
        <taxon>Desulfovibrionaceae</taxon>
        <taxon>Fundidesulfovibrio</taxon>
    </lineage>
</organism>
<comment type="function">
    <text evidence="4">Involved in the system for phosphate transport across the cytoplasmic membrane.</text>
</comment>
<gene>
    <name evidence="6" type="ORF">ENR59_11295</name>
</gene>
<keyword evidence="3 4" id="KW-0732">Signal</keyword>
<evidence type="ECO:0000259" key="5">
    <source>
        <dbReference type="Pfam" id="PF12849"/>
    </source>
</evidence>
<feature type="chain" id="PRO_5028520729" description="Phosphate-binding protein" evidence="4">
    <location>
        <begin position="21"/>
        <end position="270"/>
    </location>
</feature>
<comment type="similarity">
    <text evidence="1 4">Belongs to the PstS family.</text>
</comment>
<keyword evidence="4" id="KW-0592">Phosphate transport</keyword>
<dbReference type="AlphaFoldDB" id="A0A7C4AIE3"/>